<dbReference type="Pfam" id="PF03401">
    <property type="entry name" value="TctC"/>
    <property type="match status" value="1"/>
</dbReference>
<dbReference type="Gene3D" id="3.40.190.150">
    <property type="entry name" value="Bordetella uptake gene, domain 1"/>
    <property type="match status" value="1"/>
</dbReference>
<dbReference type="PIRSF" id="PIRSF017082">
    <property type="entry name" value="YflP"/>
    <property type="match status" value="1"/>
</dbReference>
<protein>
    <submittedName>
        <fullName evidence="3">Bug family tripartite tricarboxylate transporter substrate binding protein</fullName>
    </submittedName>
</protein>
<dbReference type="RefSeq" id="WP_379594505.1">
    <property type="nucleotide sequence ID" value="NZ_JBHRTN010000004.1"/>
</dbReference>
<sequence length="324" mass="34047">MTFPTRRATLGALGALPLARAGHAATASWPSEPIRIFVPFAPGGSTDAVARLAAPGLQKRLGVPVIIENRGGAAGSIGTDAAARARPDGHSWLLTFDSHAVMPVLVPNLSFDLEKDLVPVTQIGRAPYVTACQPAKPYRSMADVFAAARKGGVSFGSTGNGTIGHLVMLMMAQRRGVELTHLPYRSGGLAVNDAVAGHVDFMIGSAALLAPHLAANSLRPLMQLGAGRLPALQSVPTAEEDGFPGLSAEAWWGVFGPAGIPAPILSRFHAALVETYREPAIARQFTEINQAELVLGAPDALAGFVREQIRIWGEVARTNRVRPD</sequence>
<accession>A0ABV7FXN1</accession>
<comment type="similarity">
    <text evidence="1">Belongs to the UPF0065 (bug) family.</text>
</comment>
<dbReference type="Proteomes" id="UP001595593">
    <property type="component" value="Unassembled WGS sequence"/>
</dbReference>
<reference evidence="4" key="1">
    <citation type="journal article" date="2019" name="Int. J. Syst. Evol. Microbiol.">
        <title>The Global Catalogue of Microorganisms (GCM) 10K type strain sequencing project: providing services to taxonomists for standard genome sequencing and annotation.</title>
        <authorList>
            <consortium name="The Broad Institute Genomics Platform"/>
            <consortium name="The Broad Institute Genome Sequencing Center for Infectious Disease"/>
            <person name="Wu L."/>
            <person name="Ma J."/>
        </authorList>
    </citation>
    <scope>NUCLEOTIDE SEQUENCE [LARGE SCALE GENOMIC DNA]</scope>
    <source>
        <strain evidence="4">KCTC 52094</strain>
    </source>
</reference>
<dbReference type="InterPro" id="IPR042100">
    <property type="entry name" value="Bug_dom1"/>
</dbReference>
<evidence type="ECO:0000313" key="3">
    <source>
        <dbReference type="EMBL" id="MFC3124186.1"/>
    </source>
</evidence>
<feature type="signal peptide" evidence="2">
    <location>
        <begin position="1"/>
        <end position="24"/>
    </location>
</feature>
<evidence type="ECO:0000256" key="2">
    <source>
        <dbReference type="SAM" id="SignalP"/>
    </source>
</evidence>
<proteinExistence type="inferred from homology"/>
<dbReference type="EMBL" id="JBHRTN010000004">
    <property type="protein sequence ID" value="MFC3124186.1"/>
    <property type="molecule type" value="Genomic_DNA"/>
</dbReference>
<name>A0ABV7FXN1_9PROT</name>
<dbReference type="SUPFAM" id="SSF53850">
    <property type="entry name" value="Periplasmic binding protein-like II"/>
    <property type="match status" value="1"/>
</dbReference>
<organism evidence="3 4">
    <name type="scientific">Teichococcus globiformis</name>
    <dbReference type="NCBI Taxonomy" id="2307229"/>
    <lineage>
        <taxon>Bacteria</taxon>
        <taxon>Pseudomonadati</taxon>
        <taxon>Pseudomonadota</taxon>
        <taxon>Alphaproteobacteria</taxon>
        <taxon>Acetobacterales</taxon>
        <taxon>Roseomonadaceae</taxon>
        <taxon>Roseomonas</taxon>
    </lineage>
</organism>
<keyword evidence="4" id="KW-1185">Reference proteome</keyword>
<evidence type="ECO:0000313" key="4">
    <source>
        <dbReference type="Proteomes" id="UP001595593"/>
    </source>
</evidence>
<dbReference type="PANTHER" id="PTHR42928:SF5">
    <property type="entry name" value="BLR1237 PROTEIN"/>
    <property type="match status" value="1"/>
</dbReference>
<comment type="caution">
    <text evidence="3">The sequence shown here is derived from an EMBL/GenBank/DDBJ whole genome shotgun (WGS) entry which is preliminary data.</text>
</comment>
<gene>
    <name evidence="3" type="ORF">ACFOD4_03865</name>
</gene>
<dbReference type="InterPro" id="IPR005064">
    <property type="entry name" value="BUG"/>
</dbReference>
<dbReference type="PANTHER" id="PTHR42928">
    <property type="entry name" value="TRICARBOXYLATE-BINDING PROTEIN"/>
    <property type="match status" value="1"/>
</dbReference>
<feature type="chain" id="PRO_5047538698" evidence="2">
    <location>
        <begin position="25"/>
        <end position="324"/>
    </location>
</feature>
<evidence type="ECO:0000256" key="1">
    <source>
        <dbReference type="ARBA" id="ARBA00006987"/>
    </source>
</evidence>
<keyword evidence="2" id="KW-0732">Signal</keyword>
<dbReference type="Gene3D" id="3.40.190.10">
    <property type="entry name" value="Periplasmic binding protein-like II"/>
    <property type="match status" value="1"/>
</dbReference>